<comment type="similarity">
    <text evidence="2 3">Belongs to the NrdI family.</text>
</comment>
<dbReference type="Proteomes" id="UP000282311">
    <property type="component" value="Unassembled WGS sequence"/>
</dbReference>
<dbReference type="OrthoDB" id="350535at2"/>
<name>A0A3B0CIS7_9BACL</name>
<organism evidence="4 5">
    <name type="scientific">Paenibacillus ginsengarvi</name>
    <dbReference type="NCBI Taxonomy" id="400777"/>
    <lineage>
        <taxon>Bacteria</taxon>
        <taxon>Bacillati</taxon>
        <taxon>Bacillota</taxon>
        <taxon>Bacilli</taxon>
        <taxon>Bacillales</taxon>
        <taxon>Paenibacillaceae</taxon>
        <taxon>Paenibacillus</taxon>
    </lineage>
</organism>
<evidence type="ECO:0000313" key="4">
    <source>
        <dbReference type="EMBL" id="RKN84209.1"/>
    </source>
</evidence>
<dbReference type="InterPro" id="IPR004465">
    <property type="entry name" value="RNR_NrdI"/>
</dbReference>
<dbReference type="PIRSF" id="PIRSF005087">
    <property type="entry name" value="NrdI"/>
    <property type="match status" value="1"/>
</dbReference>
<dbReference type="Pfam" id="PF07972">
    <property type="entry name" value="Flavodoxin_NdrI"/>
    <property type="match status" value="1"/>
</dbReference>
<dbReference type="PANTHER" id="PTHR37297:SF1">
    <property type="entry name" value="PROTEIN NRDI"/>
    <property type="match status" value="1"/>
</dbReference>
<dbReference type="InterPro" id="IPR029039">
    <property type="entry name" value="Flavoprotein-like_sf"/>
</dbReference>
<dbReference type="RefSeq" id="WP_120747944.1">
    <property type="nucleotide sequence ID" value="NZ_RBAH01000009.1"/>
</dbReference>
<proteinExistence type="inferred from homology"/>
<dbReference type="GO" id="GO:0010181">
    <property type="term" value="F:FMN binding"/>
    <property type="evidence" value="ECO:0007669"/>
    <property type="project" value="InterPro"/>
</dbReference>
<dbReference type="NCBIfam" id="TIGR00333">
    <property type="entry name" value="nrdI"/>
    <property type="match status" value="1"/>
</dbReference>
<reference evidence="4 5" key="1">
    <citation type="journal article" date="2007" name="Int. J. Syst. Evol. Microbiol.">
        <title>Paenibacillus ginsengarvi sp. nov., isolated from soil from ginseng cultivation.</title>
        <authorList>
            <person name="Yoon M.H."/>
            <person name="Ten L.N."/>
            <person name="Im W.T."/>
        </authorList>
    </citation>
    <scope>NUCLEOTIDE SEQUENCE [LARGE SCALE GENOMIC DNA]</scope>
    <source>
        <strain evidence="4 5">KCTC 13059</strain>
    </source>
</reference>
<accession>A0A3B0CIS7</accession>
<gene>
    <name evidence="3 4" type="primary">nrdI</name>
    <name evidence="4" type="ORF">D7M11_14475</name>
</gene>
<dbReference type="SUPFAM" id="SSF52218">
    <property type="entry name" value="Flavoproteins"/>
    <property type="match status" value="1"/>
</dbReference>
<dbReference type="InterPro" id="IPR020852">
    <property type="entry name" value="RNR_Ib_NrdI_bac"/>
</dbReference>
<comment type="caution">
    <text evidence="4">The sequence shown here is derived from an EMBL/GenBank/DDBJ whole genome shotgun (WGS) entry which is preliminary data.</text>
</comment>
<dbReference type="HAMAP" id="MF_00128">
    <property type="entry name" value="NrdI"/>
    <property type="match status" value="1"/>
</dbReference>
<keyword evidence="5" id="KW-1185">Reference proteome</keyword>
<evidence type="ECO:0000256" key="3">
    <source>
        <dbReference type="HAMAP-Rule" id="MF_00128"/>
    </source>
</evidence>
<dbReference type="Gene3D" id="3.40.50.360">
    <property type="match status" value="1"/>
</dbReference>
<dbReference type="EMBL" id="RBAH01000009">
    <property type="protein sequence ID" value="RKN84209.1"/>
    <property type="molecule type" value="Genomic_DNA"/>
</dbReference>
<protein>
    <recommendedName>
        <fullName evidence="3">Protein NrdI</fullName>
    </recommendedName>
</protein>
<evidence type="ECO:0000256" key="2">
    <source>
        <dbReference type="ARBA" id="ARBA00009942"/>
    </source>
</evidence>
<dbReference type="AlphaFoldDB" id="A0A3B0CIS7"/>
<evidence type="ECO:0000313" key="5">
    <source>
        <dbReference type="Proteomes" id="UP000282311"/>
    </source>
</evidence>
<comment type="function">
    <text evidence="1 3">Probably involved in ribonucleotide reductase function.</text>
</comment>
<dbReference type="PANTHER" id="PTHR37297">
    <property type="entry name" value="PROTEIN NRDI"/>
    <property type="match status" value="1"/>
</dbReference>
<evidence type="ECO:0000256" key="1">
    <source>
        <dbReference type="ARBA" id="ARBA00003999"/>
    </source>
</evidence>
<sequence>MMIVYDSRTGNVKRFVSKLNMPAVSVDNEMIIEEPFVLVTYTTGFGQAPENTLSFLERNHTRLVGVSASGNRNWGQGFARSADRIAEMYRVPIISKFELAGTMKDVESFVRGVNAVAAY</sequence>